<dbReference type="EMBL" id="CP001044">
    <property type="protein sequence ID" value="ACC73402.1"/>
    <property type="molecule type" value="Genomic_DNA"/>
</dbReference>
<gene>
    <name evidence="1" type="ordered locus">Bphy_4282</name>
</gene>
<evidence type="ECO:0000313" key="2">
    <source>
        <dbReference type="Proteomes" id="UP000001192"/>
    </source>
</evidence>
<sequence precursor="true">MPRKVRRTASHVFAFAAAPAVGSEAPRFDFSTLYAGFDAEASVRTSSLRFVSFRFVSFRHRADQPVRSPISQVIEQPPSHVASPTQARCADASREALACGSQRNVSKSSYRLSGQRMQQCCNEDIPVQAYNDIERAAVGFPRHIAC</sequence>
<dbReference type="Proteomes" id="UP000001192">
    <property type="component" value="Chromosome 2"/>
</dbReference>
<dbReference type="STRING" id="391038.Bphy_4282"/>
<organism evidence="1 2">
    <name type="scientific">Paraburkholderia phymatum (strain DSM 17167 / CIP 108236 / LMG 21445 / STM815)</name>
    <name type="common">Burkholderia phymatum</name>
    <dbReference type="NCBI Taxonomy" id="391038"/>
    <lineage>
        <taxon>Bacteria</taxon>
        <taxon>Pseudomonadati</taxon>
        <taxon>Pseudomonadota</taxon>
        <taxon>Betaproteobacteria</taxon>
        <taxon>Burkholderiales</taxon>
        <taxon>Burkholderiaceae</taxon>
        <taxon>Paraburkholderia</taxon>
    </lineage>
</organism>
<proteinExistence type="predicted"/>
<reference evidence="2" key="1">
    <citation type="journal article" date="2014" name="Stand. Genomic Sci.">
        <title>Complete genome sequence of Burkholderia phymatum STM815(T), a broad host range and efficient nitrogen-fixing symbiont of Mimosa species.</title>
        <authorList>
            <person name="Moulin L."/>
            <person name="Klonowska A."/>
            <person name="Caroline B."/>
            <person name="Booth K."/>
            <person name="Vriezen J.A."/>
            <person name="Melkonian R."/>
            <person name="James E.K."/>
            <person name="Young J.P."/>
            <person name="Bena G."/>
            <person name="Hauser L."/>
            <person name="Land M."/>
            <person name="Kyrpides N."/>
            <person name="Bruce D."/>
            <person name="Chain P."/>
            <person name="Copeland A."/>
            <person name="Pitluck S."/>
            <person name="Woyke T."/>
            <person name="Lizotte-Waniewski M."/>
            <person name="Bristow J."/>
            <person name="Riley M."/>
        </authorList>
    </citation>
    <scope>NUCLEOTIDE SEQUENCE [LARGE SCALE GENOMIC DNA]</scope>
    <source>
        <strain evidence="2">DSM 17167 / CIP 108236 / LMG 21445 / STM815</strain>
    </source>
</reference>
<accession>B2JQ61</accession>
<dbReference type="AlphaFoldDB" id="B2JQ61"/>
<protein>
    <submittedName>
        <fullName evidence="1">Uncharacterized protein</fullName>
    </submittedName>
</protein>
<dbReference type="KEGG" id="bph:Bphy_4282"/>
<name>B2JQ61_PARP8</name>
<dbReference type="HOGENOM" id="CLU_1773911_0_0_4"/>
<keyword evidence="2" id="KW-1185">Reference proteome</keyword>
<evidence type="ECO:0000313" key="1">
    <source>
        <dbReference type="EMBL" id="ACC73402.1"/>
    </source>
</evidence>